<evidence type="ECO:0000313" key="2">
    <source>
        <dbReference type="EMBL" id="MBC3860959.1"/>
    </source>
</evidence>
<feature type="domain" description="N-acetyltransferase" evidence="1">
    <location>
        <begin position="19"/>
        <end position="192"/>
    </location>
</feature>
<comment type="caution">
    <text evidence="2">The sequence shown here is derived from an EMBL/GenBank/DDBJ whole genome shotgun (WGS) entry which is preliminary data.</text>
</comment>
<dbReference type="Pfam" id="PF13302">
    <property type="entry name" value="Acetyltransf_3"/>
    <property type="match status" value="1"/>
</dbReference>
<gene>
    <name evidence="2" type="ORF">H8K32_02510</name>
</gene>
<name>A0A923HHQ3_9BURK</name>
<sequence length="199" mass="22838">MNTLISAISNREHSFSDRLIFYRPTADDIQAIFNIHANPETNHFNPQGPMTTLEEAHSVLAHWQTEWDEKQWGYWSVALRSDPERIIGFGGISNRPRFGGNALVERLQQLHAANLYFRFSPEVWGSGYANEMAEKALEMAFNQIGLKVVLGLTRETNAPSRRALERLGLKFKEMSGEEHELGAQYVYSIEAETYRMKFL</sequence>
<accession>A0A923HHQ3</accession>
<dbReference type="Gene3D" id="3.40.630.30">
    <property type="match status" value="1"/>
</dbReference>
<keyword evidence="3" id="KW-1185">Reference proteome</keyword>
<dbReference type="InterPro" id="IPR016181">
    <property type="entry name" value="Acyl_CoA_acyltransferase"/>
</dbReference>
<dbReference type="PANTHER" id="PTHR43792:SF13">
    <property type="entry name" value="ACETYLTRANSFERASE"/>
    <property type="match status" value="1"/>
</dbReference>
<dbReference type="AlphaFoldDB" id="A0A923HHQ3"/>
<organism evidence="2 3">
    <name type="scientific">Undibacterium jejuense</name>
    <dbReference type="NCBI Taxonomy" id="1344949"/>
    <lineage>
        <taxon>Bacteria</taxon>
        <taxon>Pseudomonadati</taxon>
        <taxon>Pseudomonadota</taxon>
        <taxon>Betaproteobacteria</taxon>
        <taxon>Burkholderiales</taxon>
        <taxon>Oxalobacteraceae</taxon>
        <taxon>Undibacterium</taxon>
    </lineage>
</organism>
<dbReference type="GO" id="GO:0016747">
    <property type="term" value="F:acyltransferase activity, transferring groups other than amino-acyl groups"/>
    <property type="evidence" value="ECO:0007669"/>
    <property type="project" value="InterPro"/>
</dbReference>
<dbReference type="PANTHER" id="PTHR43792">
    <property type="entry name" value="GNAT FAMILY, PUTATIVE (AFU_ORTHOLOGUE AFUA_3G00765)-RELATED-RELATED"/>
    <property type="match status" value="1"/>
</dbReference>
<dbReference type="Proteomes" id="UP000634011">
    <property type="component" value="Unassembled WGS sequence"/>
</dbReference>
<protein>
    <submittedName>
        <fullName evidence="2">GNAT family N-acetyltransferase</fullName>
    </submittedName>
</protein>
<dbReference type="SUPFAM" id="SSF55729">
    <property type="entry name" value="Acyl-CoA N-acyltransferases (Nat)"/>
    <property type="match status" value="1"/>
</dbReference>
<dbReference type="RefSeq" id="WP_186910908.1">
    <property type="nucleotide sequence ID" value="NZ_JACOFV010000002.1"/>
</dbReference>
<dbReference type="InterPro" id="IPR051531">
    <property type="entry name" value="N-acetyltransferase"/>
</dbReference>
<proteinExistence type="predicted"/>
<dbReference type="InterPro" id="IPR000182">
    <property type="entry name" value="GNAT_dom"/>
</dbReference>
<dbReference type="PROSITE" id="PS51186">
    <property type="entry name" value="GNAT"/>
    <property type="match status" value="1"/>
</dbReference>
<evidence type="ECO:0000259" key="1">
    <source>
        <dbReference type="PROSITE" id="PS51186"/>
    </source>
</evidence>
<evidence type="ECO:0000313" key="3">
    <source>
        <dbReference type="Proteomes" id="UP000634011"/>
    </source>
</evidence>
<reference evidence="2" key="1">
    <citation type="submission" date="2020-08" db="EMBL/GenBank/DDBJ databases">
        <title>Novel species isolated from subtropical streams in China.</title>
        <authorList>
            <person name="Lu H."/>
        </authorList>
    </citation>
    <scope>NUCLEOTIDE SEQUENCE</scope>
    <source>
        <strain evidence="2">KACC 12607</strain>
    </source>
</reference>
<dbReference type="EMBL" id="JACOFV010000002">
    <property type="protein sequence ID" value="MBC3860959.1"/>
    <property type="molecule type" value="Genomic_DNA"/>
</dbReference>